<evidence type="ECO:0000313" key="5">
    <source>
        <dbReference type="Proteomes" id="UP000595512"/>
    </source>
</evidence>
<dbReference type="InterPro" id="IPR011528">
    <property type="entry name" value="NERD"/>
</dbReference>
<evidence type="ECO:0000313" key="2">
    <source>
        <dbReference type="EMBL" id="KYC97241.1"/>
    </source>
</evidence>
<dbReference type="KEGG" id="hspo:JGZ69_14460"/>
<dbReference type="Proteomes" id="UP000075666">
    <property type="component" value="Unassembled WGS sequence"/>
</dbReference>
<feature type="domain" description="NERD" evidence="1">
    <location>
        <begin position="16"/>
        <end position="127"/>
    </location>
</feature>
<reference evidence="2 4" key="1">
    <citation type="submission" date="2016-01" db="EMBL/GenBank/DDBJ databases">
        <title>Genome Sequences of Twelve Sporeforming Bacillus Species Isolated from Foods.</title>
        <authorList>
            <person name="Berendsen E.M."/>
            <person name="Wells-Bennik M.H."/>
            <person name="Krawcyk A.O."/>
            <person name="De Jong A."/>
            <person name="Holsappel S."/>
            <person name="Eijlander R.T."/>
            <person name="Kuipers O.P."/>
        </authorList>
    </citation>
    <scope>NUCLEOTIDE SEQUENCE [LARGE SCALE GENOMIC DNA]</scope>
    <source>
        <strain evidence="2 4">B4102</strain>
    </source>
</reference>
<organism evidence="2 4">
    <name type="scientific">Heyndrickxia sporothermodurans</name>
    <dbReference type="NCBI Taxonomy" id="46224"/>
    <lineage>
        <taxon>Bacteria</taxon>
        <taxon>Bacillati</taxon>
        <taxon>Bacillota</taxon>
        <taxon>Bacilli</taxon>
        <taxon>Bacillales</taxon>
        <taxon>Bacillaceae</taxon>
        <taxon>Heyndrickxia</taxon>
    </lineage>
</organism>
<dbReference type="Proteomes" id="UP000595512">
    <property type="component" value="Chromosome"/>
</dbReference>
<dbReference type="Pfam" id="PF08378">
    <property type="entry name" value="NERD"/>
    <property type="match status" value="1"/>
</dbReference>
<dbReference type="EMBL" id="CP066701">
    <property type="protein sequence ID" value="QQX24023.1"/>
    <property type="molecule type" value="Genomic_DNA"/>
</dbReference>
<dbReference type="OrthoDB" id="2164794at2"/>
<protein>
    <submittedName>
        <fullName evidence="3">NERD domain-containing protein</fullName>
    </submittedName>
</protein>
<dbReference type="EMBL" id="LQYN01000086">
    <property type="protein sequence ID" value="KYC97241.1"/>
    <property type="molecule type" value="Genomic_DNA"/>
</dbReference>
<dbReference type="AlphaFoldDB" id="A0A150KMH3"/>
<reference evidence="3 5" key="2">
    <citation type="submission" date="2020-12" db="EMBL/GenBank/DDBJ databases">
        <title>Taxonomic evaluation of the Bacillus sporothermodurans group of bacteria based on whole genome sequences.</title>
        <authorList>
            <person name="Fiedler G."/>
            <person name="Herbstmann A.-D."/>
            <person name="Doll E."/>
            <person name="Wenning M."/>
            <person name="Brinks E."/>
            <person name="Kabisch J."/>
            <person name="Breitenwieser F."/>
            <person name="Lappann M."/>
            <person name="Boehnlein C."/>
            <person name="Franz C."/>
        </authorList>
    </citation>
    <scope>NUCLEOTIDE SEQUENCE [LARGE SCALE GENOMIC DNA]</scope>
    <source>
        <strain evidence="3 5">DSM 10599</strain>
    </source>
</reference>
<evidence type="ECO:0000313" key="4">
    <source>
        <dbReference type="Proteomes" id="UP000075666"/>
    </source>
</evidence>
<evidence type="ECO:0000259" key="1">
    <source>
        <dbReference type="PROSITE" id="PS50965"/>
    </source>
</evidence>
<accession>A0A150KMH3</accession>
<keyword evidence="4" id="KW-1185">Reference proteome</keyword>
<dbReference type="RefSeq" id="WP_084347789.1">
    <property type="nucleotide sequence ID" value="NZ_CP066701.1"/>
</dbReference>
<name>A0A150KMH3_9BACI</name>
<evidence type="ECO:0000313" key="3">
    <source>
        <dbReference type="EMBL" id="QQX24023.1"/>
    </source>
</evidence>
<dbReference type="STRING" id="46224.B4102_0896"/>
<dbReference type="PROSITE" id="PS50965">
    <property type="entry name" value="NERD"/>
    <property type="match status" value="1"/>
</dbReference>
<proteinExistence type="predicted"/>
<gene>
    <name evidence="2" type="ORF">B4102_0896</name>
    <name evidence="3" type="ORF">JGZ69_14460</name>
</gene>
<dbReference type="PATRIC" id="fig|46224.3.peg.4305"/>
<sequence>MKLLEADLSYFNYLEKGFAGEKKFDNMIKEHISIEHIVLNDLLLEHNNTKFQIDSLLFLSNTIHFFEIKNNEGDYYIDNDLWYKSPKKEIKNPLHQLKRSTTLLRGLLQELRINTQIVEHLVFVNPEFHLYNASMYLPITYPTQLNRMMDKLNSLNNSKINENHIKLANQLLNLHIKEPSYFRLPDYTFDQLTKGITCANCDAFIERYQKTTIRCNHCGFKENITNAVIRSIDEFSLLFPDRKITKNTIQEWCKIASHKTIKRILTSNYKQLGKSVSTHYVKQGN</sequence>